<organism evidence="1 2">
    <name type="scientific">Ancylostoma ceylanicum</name>
    <dbReference type="NCBI Taxonomy" id="53326"/>
    <lineage>
        <taxon>Eukaryota</taxon>
        <taxon>Metazoa</taxon>
        <taxon>Ecdysozoa</taxon>
        <taxon>Nematoda</taxon>
        <taxon>Chromadorea</taxon>
        <taxon>Rhabditida</taxon>
        <taxon>Rhabditina</taxon>
        <taxon>Rhabditomorpha</taxon>
        <taxon>Strongyloidea</taxon>
        <taxon>Ancylostomatidae</taxon>
        <taxon>Ancylostomatinae</taxon>
        <taxon>Ancylostoma</taxon>
    </lineage>
</organism>
<dbReference type="Proteomes" id="UP000054495">
    <property type="component" value="Unassembled WGS sequence"/>
</dbReference>
<evidence type="ECO:0000313" key="1">
    <source>
        <dbReference type="EMBL" id="EPB71648.1"/>
    </source>
</evidence>
<keyword evidence="2" id="KW-1185">Reference proteome</keyword>
<proteinExistence type="predicted"/>
<protein>
    <submittedName>
        <fullName evidence="1">Uncharacterized protein</fullName>
    </submittedName>
</protein>
<dbReference type="AlphaFoldDB" id="A0A0D6LKI2"/>
<sequence length="362" mass="40305">MAAASTFYIFVPRISGVLTYKWKLSTLQKPSKLTAFLLSIIPQCLQVKGGLGRLYSDLLQVDRCKAAGSVCVKITIEVGSSEQRSFVEFHRAPVNALPLEPIQPVERMSGLISADIFTSALFIGVLFGKGDDEARPDRTVRQCKAHFFVYLCWSSCTPPFIFREHDDVWVTAPGGTDRCSRLIYAGLPQKGLSGSCSGVSSFSVKIKSGASAIERRPAINFRDHMYSQENEGALCTAASKPSVGSSVAVHFFSMSNLPSRFMSEFIEKVLLPFRMLGIPFLDNAIWNWFKPQTFDDPVDRLNYFITSTLLTFFAIMVSAKQYVYVVYISSDPPLIIQFLWSSPSFKKKAFANLKTHPHLSAL</sequence>
<evidence type="ECO:0000313" key="2">
    <source>
        <dbReference type="Proteomes" id="UP000054495"/>
    </source>
</evidence>
<accession>A0A0D6LKI2</accession>
<dbReference type="EMBL" id="KE125098">
    <property type="protein sequence ID" value="EPB71648.1"/>
    <property type="molecule type" value="Genomic_DNA"/>
</dbReference>
<name>A0A0D6LKI2_9BILA</name>
<gene>
    <name evidence="1" type="ORF">ANCCEY_09264</name>
</gene>
<reference evidence="1 2" key="1">
    <citation type="submission" date="2013-05" db="EMBL/GenBank/DDBJ databases">
        <title>Draft genome of the parasitic nematode Anyclostoma ceylanicum.</title>
        <authorList>
            <person name="Mitreva M."/>
        </authorList>
    </citation>
    <scope>NUCLEOTIDE SEQUENCE [LARGE SCALE GENOMIC DNA]</scope>
</reference>